<dbReference type="GO" id="GO:0005737">
    <property type="term" value="C:cytoplasm"/>
    <property type="evidence" value="ECO:0007669"/>
    <property type="project" value="TreeGrafter"/>
</dbReference>
<name>A0A673MBK4_9TELE</name>
<reference evidence="5" key="1">
    <citation type="submission" date="2025-08" db="UniProtKB">
        <authorList>
            <consortium name="Ensembl"/>
        </authorList>
    </citation>
    <scope>IDENTIFICATION</scope>
</reference>
<dbReference type="GO" id="GO:0004430">
    <property type="term" value="F:1-phosphatidylinositol 4-kinase activity"/>
    <property type="evidence" value="ECO:0007669"/>
    <property type="project" value="TreeGrafter"/>
</dbReference>
<dbReference type="Proteomes" id="UP000472270">
    <property type="component" value="Unassembled WGS sequence"/>
</dbReference>
<dbReference type="SUPFAM" id="SSF56112">
    <property type="entry name" value="Protein kinase-like (PK-like)"/>
    <property type="match status" value="1"/>
</dbReference>
<organism evidence="5 6">
    <name type="scientific">Sinocyclocheilus rhinocerous</name>
    <dbReference type="NCBI Taxonomy" id="307959"/>
    <lineage>
        <taxon>Eukaryota</taxon>
        <taxon>Metazoa</taxon>
        <taxon>Chordata</taxon>
        <taxon>Craniata</taxon>
        <taxon>Vertebrata</taxon>
        <taxon>Euteleostomi</taxon>
        <taxon>Actinopterygii</taxon>
        <taxon>Neopterygii</taxon>
        <taxon>Teleostei</taxon>
        <taxon>Ostariophysi</taxon>
        <taxon>Cypriniformes</taxon>
        <taxon>Cyprinidae</taxon>
        <taxon>Cyprininae</taxon>
        <taxon>Sinocyclocheilus</taxon>
    </lineage>
</organism>
<reference evidence="5" key="2">
    <citation type="submission" date="2025-09" db="UniProtKB">
        <authorList>
            <consortium name="Ensembl"/>
        </authorList>
    </citation>
    <scope>IDENTIFICATION</scope>
</reference>
<evidence type="ECO:0000313" key="6">
    <source>
        <dbReference type="Proteomes" id="UP000472270"/>
    </source>
</evidence>
<evidence type="ECO:0000256" key="3">
    <source>
        <dbReference type="ARBA" id="ARBA00022777"/>
    </source>
</evidence>
<dbReference type="GO" id="GO:0046854">
    <property type="term" value="P:phosphatidylinositol phosphate biosynthetic process"/>
    <property type="evidence" value="ECO:0007669"/>
    <property type="project" value="InterPro"/>
</dbReference>
<accession>A0A673MBK4</accession>
<sequence>MINGATAPRHILTETPATVYPQCQNFLEVQAVTISLSLLIMWFMEMCVRAYLAVRPYMDAVVALVTLMLDTGLPCFRGQTIKLLKQRFNPGVSEKEAAAFIIKVIQNCFLSSRSKTYDMIQYYQNQIPY</sequence>
<dbReference type="Ensembl" id="ENSSRHT00000089181.1">
    <property type="protein sequence ID" value="ENSSRHP00000086830.1"/>
    <property type="gene ID" value="ENSSRHG00000042948.1"/>
</dbReference>
<dbReference type="InterPro" id="IPR000403">
    <property type="entry name" value="PI3/4_kinase_cat_dom"/>
</dbReference>
<dbReference type="PROSITE" id="PS50290">
    <property type="entry name" value="PI3_4_KINASE_3"/>
    <property type="match status" value="1"/>
</dbReference>
<proteinExistence type="inferred from homology"/>
<dbReference type="GO" id="GO:0005886">
    <property type="term" value="C:plasma membrane"/>
    <property type="evidence" value="ECO:0007669"/>
    <property type="project" value="TreeGrafter"/>
</dbReference>
<dbReference type="GO" id="GO:0048015">
    <property type="term" value="P:phosphatidylinositol-mediated signaling"/>
    <property type="evidence" value="ECO:0007669"/>
    <property type="project" value="TreeGrafter"/>
</dbReference>
<keyword evidence="6" id="KW-1185">Reference proteome</keyword>
<comment type="similarity">
    <text evidence="1">Belongs to the PI3/PI4-kinase family. Type III PI4K subfamily.</text>
</comment>
<dbReference type="InterPro" id="IPR015433">
    <property type="entry name" value="PI3/4_kinase"/>
</dbReference>
<feature type="domain" description="PI3K/PI4K catalytic" evidence="4">
    <location>
        <begin position="1"/>
        <end position="113"/>
    </location>
</feature>
<evidence type="ECO:0000256" key="1">
    <source>
        <dbReference type="ARBA" id="ARBA00006209"/>
    </source>
</evidence>
<dbReference type="PANTHER" id="PTHR10048:SF15">
    <property type="entry name" value="PHOSPHATIDYLINOSITOL 4-KINASE ALPHA"/>
    <property type="match status" value="1"/>
</dbReference>
<dbReference type="InterPro" id="IPR011009">
    <property type="entry name" value="Kinase-like_dom_sf"/>
</dbReference>
<keyword evidence="2" id="KW-0808">Transferase</keyword>
<gene>
    <name evidence="5" type="primary">LOC107730371</name>
</gene>
<dbReference type="PANTHER" id="PTHR10048">
    <property type="entry name" value="PHOSPHATIDYLINOSITOL KINASE"/>
    <property type="match status" value="1"/>
</dbReference>
<dbReference type="InterPro" id="IPR036940">
    <property type="entry name" value="PI3/4_kinase_cat_sf"/>
</dbReference>
<protein>
    <submittedName>
        <fullName evidence="5">Phosphatidylinositol 4-kinase alpha-like</fullName>
    </submittedName>
</protein>
<dbReference type="Gene3D" id="1.10.1070.11">
    <property type="entry name" value="Phosphatidylinositol 3-/4-kinase, catalytic domain"/>
    <property type="match status" value="1"/>
</dbReference>
<evidence type="ECO:0000313" key="5">
    <source>
        <dbReference type="Ensembl" id="ENSSRHP00000086830.1"/>
    </source>
</evidence>
<keyword evidence="3" id="KW-0418">Kinase</keyword>
<evidence type="ECO:0000259" key="4">
    <source>
        <dbReference type="PROSITE" id="PS50290"/>
    </source>
</evidence>
<dbReference type="AlphaFoldDB" id="A0A673MBK4"/>
<evidence type="ECO:0000256" key="2">
    <source>
        <dbReference type="ARBA" id="ARBA00022679"/>
    </source>
</evidence>